<feature type="transmembrane region" description="Helical" evidence="1">
    <location>
        <begin position="5"/>
        <end position="27"/>
    </location>
</feature>
<proteinExistence type="predicted"/>
<keyword evidence="1" id="KW-0472">Membrane</keyword>
<dbReference type="RefSeq" id="WP_046475304.1">
    <property type="nucleotide sequence ID" value="NZ_LN829118.1"/>
</dbReference>
<organism evidence="2 3">
    <name type="scientific">Candidatus Filomicrobium marinum</name>
    <dbReference type="NCBI Taxonomy" id="1608628"/>
    <lineage>
        <taxon>Bacteria</taxon>
        <taxon>Pseudomonadati</taxon>
        <taxon>Pseudomonadota</taxon>
        <taxon>Alphaproteobacteria</taxon>
        <taxon>Hyphomicrobiales</taxon>
        <taxon>Hyphomicrobiaceae</taxon>
        <taxon>Filomicrobium</taxon>
    </lineage>
</organism>
<gene>
    <name evidence="2" type="ORF">YBN1229_v1_0094</name>
</gene>
<dbReference type="AlphaFoldDB" id="A0A0D6JAQ2"/>
<evidence type="ECO:0000313" key="3">
    <source>
        <dbReference type="Proteomes" id="UP000033187"/>
    </source>
</evidence>
<accession>A0A0D6JAQ2</accession>
<dbReference type="EMBL" id="LN829119">
    <property type="protein sequence ID" value="CPR14840.1"/>
    <property type="molecule type" value="Genomic_DNA"/>
</dbReference>
<reference evidence="3" key="1">
    <citation type="submission" date="2015-02" db="EMBL/GenBank/DDBJ databases">
        <authorList>
            <person name="Chooi Y.-H."/>
        </authorList>
    </citation>
    <scope>NUCLEOTIDE SEQUENCE [LARGE SCALE GENOMIC DNA]</scope>
    <source>
        <strain evidence="3">strain Y</strain>
    </source>
</reference>
<feature type="transmembrane region" description="Helical" evidence="1">
    <location>
        <begin position="33"/>
        <end position="53"/>
    </location>
</feature>
<sequence length="73" mass="8502">MDDILYWIVGWAIIAITASAAAGILSAVKNRDYSFWMAWSFLLPPLVLVLLFLPRFKGERPRRPTLDEQEKHW</sequence>
<protein>
    <submittedName>
        <fullName evidence="2">Uncharacterized protein</fullName>
    </submittedName>
</protein>
<evidence type="ECO:0000313" key="2">
    <source>
        <dbReference type="EMBL" id="CPR14840.1"/>
    </source>
</evidence>
<name>A0A0D6JAQ2_9HYPH</name>
<keyword evidence="3" id="KW-1185">Reference proteome</keyword>
<evidence type="ECO:0000256" key="1">
    <source>
        <dbReference type="SAM" id="Phobius"/>
    </source>
</evidence>
<dbReference type="KEGG" id="fiy:BN1229_v1_0094"/>
<dbReference type="Proteomes" id="UP000033187">
    <property type="component" value="Chromosome 1"/>
</dbReference>
<dbReference type="KEGG" id="fil:BN1229_v1_0091"/>
<keyword evidence="1" id="KW-0812">Transmembrane</keyword>
<keyword evidence="1" id="KW-1133">Transmembrane helix</keyword>